<evidence type="ECO:0000256" key="4">
    <source>
        <dbReference type="ARBA" id="ARBA00022679"/>
    </source>
</evidence>
<comment type="caution">
    <text evidence="11">The sequence shown here is derived from an EMBL/GenBank/DDBJ whole genome shotgun (WGS) entry which is preliminary data.</text>
</comment>
<name>A0ABS9KK06_9BACT</name>
<keyword evidence="6" id="KW-0680">Restriction system</keyword>
<keyword evidence="5" id="KW-0949">S-adenosyl-L-methionine</keyword>
<comment type="similarity">
    <text evidence="1">Belongs to the N(4)/N(6)-methyltransferase family.</text>
</comment>
<dbReference type="InterPro" id="IPR029063">
    <property type="entry name" value="SAM-dependent_MTases_sf"/>
</dbReference>
<dbReference type="Gene3D" id="1.20.1260.30">
    <property type="match status" value="2"/>
</dbReference>
<dbReference type="Proteomes" id="UP001165367">
    <property type="component" value="Unassembled WGS sequence"/>
</dbReference>
<accession>A0ABS9KK06</accession>
<dbReference type="RefSeq" id="WP_237867876.1">
    <property type="nucleotide sequence ID" value="NZ_JAKLTR010000001.1"/>
</dbReference>
<evidence type="ECO:0000256" key="6">
    <source>
        <dbReference type="ARBA" id="ARBA00022747"/>
    </source>
</evidence>
<evidence type="ECO:0000256" key="8">
    <source>
        <dbReference type="SAM" id="Coils"/>
    </source>
</evidence>
<evidence type="ECO:0000259" key="9">
    <source>
        <dbReference type="Pfam" id="PF02384"/>
    </source>
</evidence>
<dbReference type="PANTHER" id="PTHR42933">
    <property type="entry name" value="SLR6095 PROTEIN"/>
    <property type="match status" value="1"/>
</dbReference>
<dbReference type="InterPro" id="IPR051537">
    <property type="entry name" value="DNA_Adenine_Mtase"/>
</dbReference>
<organism evidence="11 12">
    <name type="scientific">Terrimonas ginsenosidimutans</name>
    <dbReference type="NCBI Taxonomy" id="2908004"/>
    <lineage>
        <taxon>Bacteria</taxon>
        <taxon>Pseudomonadati</taxon>
        <taxon>Bacteroidota</taxon>
        <taxon>Chitinophagia</taxon>
        <taxon>Chitinophagales</taxon>
        <taxon>Chitinophagaceae</taxon>
        <taxon>Terrimonas</taxon>
    </lineage>
</organism>
<evidence type="ECO:0000256" key="1">
    <source>
        <dbReference type="ARBA" id="ARBA00006594"/>
    </source>
</evidence>
<dbReference type="SUPFAM" id="SSF53335">
    <property type="entry name" value="S-adenosyl-L-methionine-dependent methyltransferases"/>
    <property type="match status" value="1"/>
</dbReference>
<evidence type="ECO:0000256" key="3">
    <source>
        <dbReference type="ARBA" id="ARBA00022603"/>
    </source>
</evidence>
<dbReference type="InterPro" id="IPR022749">
    <property type="entry name" value="D12N6_MeTrfase_N"/>
</dbReference>
<keyword evidence="4" id="KW-0808">Transferase</keyword>
<evidence type="ECO:0000256" key="5">
    <source>
        <dbReference type="ARBA" id="ARBA00022691"/>
    </source>
</evidence>
<evidence type="ECO:0000259" key="10">
    <source>
        <dbReference type="Pfam" id="PF12161"/>
    </source>
</evidence>
<dbReference type="InterPro" id="IPR003356">
    <property type="entry name" value="DNA_methylase_A-5"/>
</dbReference>
<evidence type="ECO:0000313" key="12">
    <source>
        <dbReference type="Proteomes" id="UP001165367"/>
    </source>
</evidence>
<evidence type="ECO:0000256" key="7">
    <source>
        <dbReference type="ARBA" id="ARBA00047942"/>
    </source>
</evidence>
<dbReference type="PRINTS" id="PR00507">
    <property type="entry name" value="N12N6MTFRASE"/>
</dbReference>
<protein>
    <recommendedName>
        <fullName evidence="2">site-specific DNA-methyltransferase (adenine-specific)</fullName>
        <ecNumber evidence="2">2.1.1.72</ecNumber>
    </recommendedName>
</protein>
<evidence type="ECO:0000313" key="11">
    <source>
        <dbReference type="EMBL" id="MCG2612647.1"/>
    </source>
</evidence>
<feature type="domain" description="DNA methylase adenine-specific" evidence="9">
    <location>
        <begin position="142"/>
        <end position="453"/>
    </location>
</feature>
<dbReference type="PROSITE" id="PS00092">
    <property type="entry name" value="N6_MTASE"/>
    <property type="match status" value="1"/>
</dbReference>
<comment type="catalytic activity">
    <reaction evidence="7">
        <text>a 2'-deoxyadenosine in DNA + S-adenosyl-L-methionine = an N(6)-methyl-2'-deoxyadenosine in DNA + S-adenosyl-L-homocysteine + H(+)</text>
        <dbReference type="Rhea" id="RHEA:15197"/>
        <dbReference type="Rhea" id="RHEA-COMP:12418"/>
        <dbReference type="Rhea" id="RHEA-COMP:12419"/>
        <dbReference type="ChEBI" id="CHEBI:15378"/>
        <dbReference type="ChEBI" id="CHEBI:57856"/>
        <dbReference type="ChEBI" id="CHEBI:59789"/>
        <dbReference type="ChEBI" id="CHEBI:90615"/>
        <dbReference type="ChEBI" id="CHEBI:90616"/>
        <dbReference type="EC" id="2.1.1.72"/>
    </reaction>
</comment>
<dbReference type="PANTHER" id="PTHR42933:SF3">
    <property type="entry name" value="TYPE I RESTRICTION ENZYME MJAVIII METHYLASE SUBUNIT"/>
    <property type="match status" value="1"/>
</dbReference>
<keyword evidence="12" id="KW-1185">Reference proteome</keyword>
<dbReference type="InterPro" id="IPR002052">
    <property type="entry name" value="DNA_methylase_N6_adenine_CS"/>
</dbReference>
<sequence length="487" mass="55223">MSTELHFPSQDHVNAAVWAAGESFRGSLDLQEYKKHLLSFFFFKYINDAKASGLLNEIAIPEKCGYDYVKAHKNNADLGGLINKAMERTAAENEWIKDIFSNIDFTSDKLGALKERNRRLRKLIADFSKKQLDFKTFLTHDRKIISRAWTYLLERFATNAGKKGGEHYTPGEVNELLGRLMMPRPGDTICDPAFGSASLLAATAMQIPHAANETPDTLVFGQEIERDNFDTGRMNLIIHGLPSRLELGDVIRKPALTTEDTLMKFDIIVSNPPFSYENFHTKEATKDSFHRFNRGVPPSTKGNYAFILHILETLTPEKGKAGIVVPHGVLFRLGTEKTIRENIVKENLLEAVIGLPANLFFGTGISAAILIFNTTKQHQDILFIDAGKEAENGKKQSRMRQQHIDKIVDTYDGFLAGGGSMDKYSRRASVYEIEKNDFNLSISRYVDTVEKKKKADIYSIQKRMEELEKEMSRAKSEMNRYLKEMEF</sequence>
<keyword evidence="3" id="KW-0489">Methyltransferase</keyword>
<dbReference type="InterPro" id="IPR038333">
    <property type="entry name" value="T1MK-like_N_sf"/>
</dbReference>
<dbReference type="EC" id="2.1.1.72" evidence="2"/>
<dbReference type="Gene3D" id="3.40.50.150">
    <property type="entry name" value="Vaccinia Virus protein VP39"/>
    <property type="match status" value="1"/>
</dbReference>
<reference evidence="11" key="1">
    <citation type="submission" date="2022-01" db="EMBL/GenBank/DDBJ databases">
        <authorList>
            <person name="Jo J.-H."/>
            <person name="Im W.-T."/>
        </authorList>
    </citation>
    <scope>NUCLEOTIDE SEQUENCE</scope>
    <source>
        <strain evidence="11">NA20</strain>
    </source>
</reference>
<keyword evidence="8" id="KW-0175">Coiled coil</keyword>
<dbReference type="Pfam" id="PF02384">
    <property type="entry name" value="N6_Mtase"/>
    <property type="match status" value="1"/>
</dbReference>
<evidence type="ECO:0000256" key="2">
    <source>
        <dbReference type="ARBA" id="ARBA00011900"/>
    </source>
</evidence>
<dbReference type="EMBL" id="JAKLTR010000001">
    <property type="protein sequence ID" value="MCG2612647.1"/>
    <property type="molecule type" value="Genomic_DNA"/>
</dbReference>
<feature type="domain" description="N6 adenine-specific DNA methyltransferase N-terminal" evidence="10">
    <location>
        <begin position="14"/>
        <end position="127"/>
    </location>
</feature>
<gene>
    <name evidence="11" type="ORF">LZZ85_00085</name>
</gene>
<proteinExistence type="inferred from homology"/>
<dbReference type="Pfam" id="PF12161">
    <property type="entry name" value="HsdM_N"/>
    <property type="match status" value="1"/>
</dbReference>
<feature type="coiled-coil region" evidence="8">
    <location>
        <begin position="450"/>
        <end position="484"/>
    </location>
</feature>